<reference evidence="3" key="4">
    <citation type="submission" date="2025-08" db="UniProtKB">
        <authorList>
            <consortium name="Ensembl"/>
        </authorList>
    </citation>
    <scope>IDENTIFICATION</scope>
</reference>
<dbReference type="PANTHER" id="PTHR19424">
    <property type="entry name" value="HEAT SHOCK FACTOR BINDING PROTEIN 1"/>
    <property type="match status" value="1"/>
</dbReference>
<dbReference type="GO" id="GO:0005634">
    <property type="term" value="C:nucleus"/>
    <property type="evidence" value="ECO:0007669"/>
    <property type="project" value="TreeGrafter"/>
</dbReference>
<dbReference type="GO" id="GO:0005829">
    <property type="term" value="C:cytosol"/>
    <property type="evidence" value="ECO:0007669"/>
    <property type="project" value="TreeGrafter"/>
</dbReference>
<dbReference type="InParanoid" id="A0A671E2Y6"/>
<reference evidence="3 4" key="1">
    <citation type="journal article" date="2015" name="Annu Rev Anim Biosci">
        <title>The Genome 10K Project: a way forward.</title>
        <authorList>
            <person name="Koepfli K.P."/>
            <person name="Paten B."/>
            <person name="O'Brien S.J."/>
            <person name="Koepfli K.P."/>
            <person name="Paten B."/>
            <person name="Antunes A."/>
            <person name="Belov K."/>
            <person name="Bustamante C."/>
            <person name="Castoe T.A."/>
            <person name="Clawson H."/>
            <person name="Crawford A.J."/>
            <person name="Diekhans M."/>
            <person name="Distel D."/>
            <person name="Durbin R."/>
            <person name="Earl D."/>
            <person name="Fujita M.K."/>
            <person name="Gamble T."/>
            <person name="Georges A."/>
            <person name="Gemmell N."/>
            <person name="Gilbert M.T."/>
            <person name="Graves J.M."/>
            <person name="Green R.E."/>
            <person name="Hickey G."/>
            <person name="Jarvis E.D."/>
            <person name="Johnson W."/>
            <person name="Komissarov A."/>
            <person name="Korf I."/>
            <person name="Kuhn R."/>
            <person name="Larkin D.M."/>
            <person name="Lewin H."/>
            <person name="Lopez J.V."/>
            <person name="Ma J."/>
            <person name="Marques-Bonet T."/>
            <person name="Miller W."/>
            <person name="Murphy R."/>
            <person name="Pevzner P."/>
            <person name="Shapiro B."/>
            <person name="Steiner C."/>
            <person name="Tamazian G."/>
            <person name="Venkatesh B."/>
            <person name="Wang J."/>
            <person name="Wayne R."/>
            <person name="Wiley E."/>
            <person name="Yang H."/>
            <person name="Zhang G."/>
            <person name="Haussler D."/>
            <person name="Ryder O."/>
            <person name="O'Brien S.J."/>
        </authorList>
    </citation>
    <scope>NUCLEOTIDE SEQUENCE</scope>
</reference>
<gene>
    <name evidence="3" type="primary">LOC117025923</name>
</gene>
<protein>
    <submittedName>
        <fullName evidence="3">Uncharacterized protein</fullName>
    </submittedName>
</protein>
<dbReference type="GeneTree" id="ENSGT00390000006293"/>
<feature type="region of interest" description="Disordered" evidence="2">
    <location>
        <begin position="29"/>
        <end position="76"/>
    </location>
</feature>
<sequence>MTETDARTMQNPTSAGQTFLQAMQDKLQTTSDQITGRTGDKSSHIDDLEKNIADLATQAGVGEQEGENKTPATQKR</sequence>
<evidence type="ECO:0000256" key="1">
    <source>
        <dbReference type="ARBA" id="ARBA00006349"/>
    </source>
</evidence>
<name>A0A671E2Y6_RHIFE</name>
<proteinExistence type="inferred from homology"/>
<comment type="similarity">
    <text evidence="1">Belongs to the HSBP1 family.</text>
</comment>
<dbReference type="GeneID" id="117025923"/>
<dbReference type="RefSeq" id="XP_032968164.1">
    <property type="nucleotide sequence ID" value="XM_033112273.1"/>
</dbReference>
<evidence type="ECO:0000313" key="3">
    <source>
        <dbReference type="Ensembl" id="ENSRFEP00010005973.1"/>
    </source>
</evidence>
<organism evidence="3 4">
    <name type="scientific">Rhinolophus ferrumequinum</name>
    <name type="common">Greater horseshoe bat</name>
    <dbReference type="NCBI Taxonomy" id="59479"/>
    <lineage>
        <taxon>Eukaryota</taxon>
        <taxon>Metazoa</taxon>
        <taxon>Chordata</taxon>
        <taxon>Craniata</taxon>
        <taxon>Vertebrata</taxon>
        <taxon>Euteleostomi</taxon>
        <taxon>Mammalia</taxon>
        <taxon>Eutheria</taxon>
        <taxon>Laurasiatheria</taxon>
        <taxon>Chiroptera</taxon>
        <taxon>Yinpterochiroptera</taxon>
        <taxon>Rhinolophoidea</taxon>
        <taxon>Rhinolophidae</taxon>
        <taxon>Rhinolophinae</taxon>
        <taxon>Rhinolophus</taxon>
    </lineage>
</organism>
<dbReference type="Pfam" id="PF06825">
    <property type="entry name" value="HSBP1"/>
    <property type="match status" value="1"/>
</dbReference>
<dbReference type="InterPro" id="IPR009643">
    <property type="entry name" value="HS1-bd"/>
</dbReference>
<evidence type="ECO:0000313" key="4">
    <source>
        <dbReference type="Proteomes" id="UP000472240"/>
    </source>
</evidence>
<dbReference type="OMA" id="IDEMSSC"/>
<accession>A0A671E2Y6</accession>
<dbReference type="PANTHER" id="PTHR19424:SF0">
    <property type="entry name" value="HEAT SHOCK FACTOR BINDING PROTEIN 1"/>
    <property type="match status" value="1"/>
</dbReference>
<dbReference type="KEGG" id="rfq:117025923"/>
<reference evidence="4" key="3">
    <citation type="submission" date="2018-12" db="EMBL/GenBank/DDBJ databases">
        <title>G10K-VGP greater horseshoe bat female genome, primary haplotype.</title>
        <authorList>
            <person name="Teeling E."/>
            <person name="Myers G."/>
            <person name="Vernes S."/>
            <person name="Pippel M."/>
            <person name="Winkler S."/>
            <person name="Fedrigo O."/>
            <person name="Rhie A."/>
            <person name="Koren S."/>
            <person name="Phillippy A."/>
            <person name="Lewin H."/>
            <person name="Damas J."/>
            <person name="Howe K."/>
            <person name="Mountcastle J."/>
            <person name="Jarvis E.D."/>
        </authorList>
    </citation>
    <scope>NUCLEOTIDE SEQUENCE [LARGE SCALE GENOMIC DNA]</scope>
</reference>
<dbReference type="AlphaFoldDB" id="A0A671E2Y6"/>
<dbReference type="FunCoup" id="A0A671E2Y6">
    <property type="interactions" value="325"/>
</dbReference>
<keyword evidence="4" id="KW-1185">Reference proteome</keyword>
<dbReference type="OrthoDB" id="4159489at2759"/>
<reference evidence="3 4" key="2">
    <citation type="journal article" date="2018" name="Annu Rev Anim Biosci">
        <title>Bat Biology, Genomes, and the Bat1K Project: To Generate Chromosome-Level Genomes for All Living Bat Species.</title>
        <authorList>
            <person name="Teeling E.C."/>
            <person name="Vernes S.C."/>
            <person name="Davalos L.M."/>
            <person name="Ray D.A."/>
            <person name="Gilbert M.T.P."/>
            <person name="Myers E."/>
        </authorList>
    </citation>
    <scope>NUCLEOTIDE SEQUENCE</scope>
</reference>
<reference evidence="3" key="5">
    <citation type="submission" date="2025-09" db="UniProtKB">
        <authorList>
            <consortium name="Ensembl"/>
        </authorList>
    </citation>
    <scope>IDENTIFICATION</scope>
</reference>
<feature type="compositionally biased region" description="Basic and acidic residues" evidence="2">
    <location>
        <begin position="38"/>
        <end position="52"/>
    </location>
</feature>
<dbReference type="Ensembl" id="ENSRFET00010006547.1">
    <property type="protein sequence ID" value="ENSRFEP00010005973.1"/>
    <property type="gene ID" value="ENSRFEG00010004091.1"/>
</dbReference>
<evidence type="ECO:0000256" key="2">
    <source>
        <dbReference type="SAM" id="MobiDB-lite"/>
    </source>
</evidence>
<dbReference type="GO" id="GO:0003714">
    <property type="term" value="F:transcription corepressor activity"/>
    <property type="evidence" value="ECO:0007669"/>
    <property type="project" value="InterPro"/>
</dbReference>
<dbReference type="Gene3D" id="1.20.5.430">
    <property type="match status" value="1"/>
</dbReference>
<dbReference type="GO" id="GO:0070370">
    <property type="term" value="P:cellular heat acclimation"/>
    <property type="evidence" value="ECO:0007669"/>
    <property type="project" value="TreeGrafter"/>
</dbReference>
<dbReference type="Proteomes" id="UP000472240">
    <property type="component" value="Chromosome 8"/>
</dbReference>